<dbReference type="Proteomes" id="UP001354989">
    <property type="component" value="Chromosome"/>
</dbReference>
<dbReference type="InterPro" id="IPR045741">
    <property type="entry name" value="PorV"/>
</dbReference>
<keyword evidence="1" id="KW-0732">Signal</keyword>
<evidence type="ECO:0000313" key="3">
    <source>
        <dbReference type="EMBL" id="BDD00145.1"/>
    </source>
</evidence>
<dbReference type="NCBIfam" id="NF033709">
    <property type="entry name" value="PorV_fam"/>
    <property type="match status" value="1"/>
</dbReference>
<feature type="chain" id="PRO_5045704600" description="Type IX secretion system protein PorV domain-containing protein" evidence="1">
    <location>
        <begin position="22"/>
        <end position="395"/>
    </location>
</feature>
<evidence type="ECO:0000313" key="4">
    <source>
        <dbReference type="Proteomes" id="UP001354989"/>
    </source>
</evidence>
<organism evidence="3 4">
    <name type="scientific">Persicobacter psychrovividus</name>
    <dbReference type="NCBI Taxonomy" id="387638"/>
    <lineage>
        <taxon>Bacteria</taxon>
        <taxon>Pseudomonadati</taxon>
        <taxon>Bacteroidota</taxon>
        <taxon>Cytophagia</taxon>
        <taxon>Cytophagales</taxon>
        <taxon>Persicobacteraceae</taxon>
        <taxon>Persicobacter</taxon>
    </lineage>
</organism>
<dbReference type="RefSeq" id="WP_332921382.1">
    <property type="nucleotide sequence ID" value="NZ_AP025292.1"/>
</dbReference>
<dbReference type="Pfam" id="PF19572">
    <property type="entry name" value="PorV"/>
    <property type="match status" value="1"/>
</dbReference>
<dbReference type="EMBL" id="AP025292">
    <property type="protein sequence ID" value="BDD00145.1"/>
    <property type="molecule type" value="Genomic_DNA"/>
</dbReference>
<sequence length="395" mass="43364">MKKYCSIYLFFLALIISPLCADAQNIGGGGGSNTSGQEGGGVINTAMPFLIISPDARSAALGDMGAATSADGASAFWNPGKFAFIDQDFAASLSYTPWLGKITNDMSISYLSGFKKITREQLISFSLTYFNMGSIDFVDDNGNQNLPQGRPRDYNIQVGYSRMLTQSSGIGVNLRYVRSNLGATPVNGDIQPAQTVAADVGYYYKKKFKKSLKKSDIAFGAVISNVGAKVTYLGEDQEQFIPTNLRLGSVYSFSLDPYNRLSFGLEFNKLLVPTPQRDSTGIAIISDKNVVSGIFSSFTDAPGGFGEEISEIKVQASMEYWYREMFAARLGYQYEDPSKGNRTYMTLGVGFYYNVFGLDAAYLVPFTRENPLAETLRFTLSFEFNKNDNSNSIRD</sequence>
<proteinExistence type="predicted"/>
<evidence type="ECO:0000259" key="2">
    <source>
        <dbReference type="Pfam" id="PF19572"/>
    </source>
</evidence>
<feature type="signal peptide" evidence="1">
    <location>
        <begin position="1"/>
        <end position="21"/>
    </location>
</feature>
<name>A0ABM7VHE2_9BACT</name>
<gene>
    <name evidence="3" type="primary">porV</name>
    <name evidence="3" type="ORF">PEPS_24250</name>
</gene>
<reference evidence="3 4" key="1">
    <citation type="submission" date="2021-12" db="EMBL/GenBank/DDBJ databases">
        <title>Genome sequencing of bacteria with rrn-lacking chromosome and rrn-plasmid.</title>
        <authorList>
            <person name="Anda M."/>
            <person name="Iwasaki W."/>
        </authorList>
    </citation>
    <scope>NUCLEOTIDE SEQUENCE [LARGE SCALE GENOMIC DNA]</scope>
    <source>
        <strain evidence="3 4">NBRC 101262</strain>
    </source>
</reference>
<dbReference type="NCBIfam" id="NF033710">
    <property type="entry name" value="T9SS_OM_PorV"/>
    <property type="match status" value="1"/>
</dbReference>
<keyword evidence="4" id="KW-1185">Reference proteome</keyword>
<feature type="domain" description="Type IX secretion system protein PorV" evidence="2">
    <location>
        <begin position="41"/>
        <end position="276"/>
    </location>
</feature>
<protein>
    <recommendedName>
        <fullName evidence="2">Type IX secretion system protein PorV domain-containing protein</fullName>
    </recommendedName>
</protein>
<accession>A0ABM7VHE2</accession>
<dbReference type="InterPro" id="IPR047799">
    <property type="entry name" value="T9SS_OM_PorV"/>
</dbReference>
<evidence type="ECO:0000256" key="1">
    <source>
        <dbReference type="SAM" id="SignalP"/>
    </source>
</evidence>
<dbReference type="Gene3D" id="2.40.160.60">
    <property type="entry name" value="Outer membrane protein transport protein (OMPP1/FadL/TodX)"/>
    <property type="match status" value="1"/>
</dbReference>